<dbReference type="EMBL" id="CP147407">
    <property type="protein sequence ID" value="WXB98310.1"/>
    <property type="molecule type" value="Genomic_DNA"/>
</dbReference>
<accession>A0ABZ2NMA7</accession>
<protein>
    <submittedName>
        <fullName evidence="1">Uncharacterized protein</fullName>
    </submittedName>
</protein>
<evidence type="ECO:0000313" key="2">
    <source>
        <dbReference type="Proteomes" id="UP001377337"/>
    </source>
</evidence>
<reference evidence="1 2" key="1">
    <citation type="submission" date="2024-02" db="EMBL/GenBank/DDBJ databases">
        <title>Seven novel Bacillus-like species.</title>
        <authorList>
            <person name="Liu G."/>
        </authorList>
    </citation>
    <scope>NUCLEOTIDE SEQUENCE [LARGE SCALE GENOMIC DNA]</scope>
    <source>
        <strain evidence="1 2">FJAT-52054</strain>
    </source>
</reference>
<organism evidence="1 2">
    <name type="scientific">Metabacillus sediminis</name>
    <dbReference type="NCBI Taxonomy" id="3117746"/>
    <lineage>
        <taxon>Bacteria</taxon>
        <taxon>Bacillati</taxon>
        <taxon>Bacillota</taxon>
        <taxon>Bacilli</taxon>
        <taxon>Bacillales</taxon>
        <taxon>Bacillaceae</taxon>
        <taxon>Metabacillus</taxon>
    </lineage>
</organism>
<dbReference type="Proteomes" id="UP001377337">
    <property type="component" value="Chromosome"/>
</dbReference>
<evidence type="ECO:0000313" key="1">
    <source>
        <dbReference type="EMBL" id="WXB98310.1"/>
    </source>
</evidence>
<keyword evidence="2" id="KW-1185">Reference proteome</keyword>
<dbReference type="RefSeq" id="WP_338781280.1">
    <property type="nucleotide sequence ID" value="NZ_CP147407.1"/>
</dbReference>
<name>A0ABZ2NMA7_9BACI</name>
<gene>
    <name evidence="1" type="ORF">WCV65_07510</name>
</gene>
<sequence length="90" mass="10520">MQTQLIAFDELKNYYFIIENEPDDTQLMMLSAEESAGLSLYVHHETKFQEVTILFNPSLLKGWMAEFQEIVRLRCLSSNLFDLTILDEAQ</sequence>
<proteinExistence type="predicted"/>